<feature type="domain" description="Rubredoxin-like" evidence="6">
    <location>
        <begin position="172"/>
        <end position="212"/>
    </location>
</feature>
<keyword evidence="2" id="KW-0479">Metal-binding</keyword>
<sequence length="213" mass="24360">MDQAALFTIPYGVYILTTEYEGKQNGCIINTLGQVTDEPVRISFTVLKSSLTHDLVFKSNKCSLSILSKKASLDIIKQFGYVSGRDVDKFKGMEYRLDELNNPIVEKECVATVCCKVTDKIDLDTHTLFICDVVDAKKLNNEKSMTYSDYRDIKSGKRLKEDEAEDSQREEEPIYECKVCHYIYDGDIPFEDLPDDYICPICKKPKSVFIKQN</sequence>
<dbReference type="EMBL" id="PVXQ01000007">
    <property type="protein sequence ID" value="PRR83424.1"/>
    <property type="molecule type" value="Genomic_DNA"/>
</dbReference>
<dbReference type="InterPro" id="IPR050268">
    <property type="entry name" value="NADH-dep_flavin_reductase"/>
</dbReference>
<dbReference type="GO" id="GO:0005506">
    <property type="term" value="F:iron ion binding"/>
    <property type="evidence" value="ECO:0007669"/>
    <property type="project" value="InterPro"/>
</dbReference>
<dbReference type="SUPFAM" id="SSF57802">
    <property type="entry name" value="Rubredoxin-like"/>
    <property type="match status" value="1"/>
</dbReference>
<evidence type="ECO:0000256" key="4">
    <source>
        <dbReference type="ARBA" id="ARBA00023002"/>
    </source>
</evidence>
<gene>
    <name evidence="7" type="primary">hrb</name>
    <name evidence="7" type="ORF">CLVI_09720</name>
</gene>
<evidence type="ECO:0000256" key="5">
    <source>
        <dbReference type="ARBA" id="ARBA00023004"/>
    </source>
</evidence>
<dbReference type="InterPro" id="IPR002563">
    <property type="entry name" value="Flavin_Rdtase-like_dom"/>
</dbReference>
<dbReference type="Proteomes" id="UP000239471">
    <property type="component" value="Unassembled WGS sequence"/>
</dbReference>
<keyword evidence="8" id="KW-1185">Reference proteome</keyword>
<evidence type="ECO:0000259" key="6">
    <source>
        <dbReference type="PROSITE" id="PS50903"/>
    </source>
</evidence>
<accession>A0A2T0BHR0</accession>
<dbReference type="SUPFAM" id="SSF50475">
    <property type="entry name" value="FMN-binding split barrel"/>
    <property type="match status" value="1"/>
</dbReference>
<dbReference type="Gene3D" id="2.30.110.10">
    <property type="entry name" value="Electron Transport, Fmn-binding Protein, Chain A"/>
    <property type="match status" value="1"/>
</dbReference>
<dbReference type="SMART" id="SM00903">
    <property type="entry name" value="Flavin_Reduct"/>
    <property type="match status" value="1"/>
</dbReference>
<keyword evidence="3" id="KW-0249">Electron transport</keyword>
<evidence type="ECO:0000256" key="2">
    <source>
        <dbReference type="ARBA" id="ARBA00022723"/>
    </source>
</evidence>
<dbReference type="GO" id="GO:0010181">
    <property type="term" value="F:FMN binding"/>
    <property type="evidence" value="ECO:0007669"/>
    <property type="project" value="InterPro"/>
</dbReference>
<dbReference type="PANTHER" id="PTHR30466">
    <property type="entry name" value="FLAVIN REDUCTASE"/>
    <property type="match status" value="1"/>
</dbReference>
<proteinExistence type="predicted"/>
<keyword evidence="1" id="KW-0813">Transport</keyword>
<keyword evidence="5" id="KW-0408">Iron</keyword>
<dbReference type="Pfam" id="PF01613">
    <property type="entry name" value="Flavin_Reduct"/>
    <property type="match status" value="1"/>
</dbReference>
<name>A0A2T0BHR0_9CLOT</name>
<keyword evidence="4" id="KW-0560">Oxidoreductase</keyword>
<dbReference type="Gene3D" id="2.20.28.10">
    <property type="match status" value="1"/>
</dbReference>
<dbReference type="InterPro" id="IPR012349">
    <property type="entry name" value="Split_barrel_FMN-bd"/>
</dbReference>
<dbReference type="InterPro" id="IPR024935">
    <property type="entry name" value="Rubredoxin_dom"/>
</dbReference>
<dbReference type="AlphaFoldDB" id="A0A2T0BHR0"/>
<evidence type="ECO:0000313" key="8">
    <source>
        <dbReference type="Proteomes" id="UP000239471"/>
    </source>
</evidence>
<organism evidence="7 8">
    <name type="scientific">Clostridium vincentii</name>
    <dbReference type="NCBI Taxonomy" id="52704"/>
    <lineage>
        <taxon>Bacteria</taxon>
        <taxon>Bacillati</taxon>
        <taxon>Bacillota</taxon>
        <taxon>Clostridia</taxon>
        <taxon>Eubacteriales</taxon>
        <taxon>Clostridiaceae</taxon>
        <taxon>Clostridium</taxon>
    </lineage>
</organism>
<evidence type="ECO:0000256" key="3">
    <source>
        <dbReference type="ARBA" id="ARBA00022982"/>
    </source>
</evidence>
<dbReference type="GO" id="GO:0042602">
    <property type="term" value="F:riboflavin reductase (NADPH) activity"/>
    <property type="evidence" value="ECO:0007669"/>
    <property type="project" value="TreeGrafter"/>
</dbReference>
<evidence type="ECO:0000256" key="1">
    <source>
        <dbReference type="ARBA" id="ARBA00022448"/>
    </source>
</evidence>
<reference evidence="7 8" key="1">
    <citation type="submission" date="2018-03" db="EMBL/GenBank/DDBJ databases">
        <title>Genome sequence of Clostridium vincentii DSM 10228.</title>
        <authorList>
            <person name="Poehlein A."/>
            <person name="Daniel R."/>
        </authorList>
    </citation>
    <scope>NUCLEOTIDE SEQUENCE [LARGE SCALE GENOMIC DNA]</scope>
    <source>
        <strain evidence="7 8">DSM 10228</strain>
    </source>
</reference>
<dbReference type="PROSITE" id="PS50903">
    <property type="entry name" value="RUBREDOXIN_LIKE"/>
    <property type="match status" value="1"/>
</dbReference>
<evidence type="ECO:0000313" key="7">
    <source>
        <dbReference type="EMBL" id="PRR83424.1"/>
    </source>
</evidence>
<dbReference type="InterPro" id="IPR024934">
    <property type="entry name" value="Rubredoxin-like_dom"/>
</dbReference>
<dbReference type="Pfam" id="PF00301">
    <property type="entry name" value="Rubredoxin"/>
    <property type="match status" value="1"/>
</dbReference>
<protein>
    <submittedName>
        <fullName evidence="7">High molecular weight rubredoxin</fullName>
    </submittedName>
</protein>
<dbReference type="RefSeq" id="WP_170065591.1">
    <property type="nucleotide sequence ID" value="NZ_PVXQ01000007.1"/>
</dbReference>
<dbReference type="PANTHER" id="PTHR30466:SF1">
    <property type="entry name" value="FMN REDUCTASE (NADH) RUTF"/>
    <property type="match status" value="1"/>
</dbReference>
<comment type="caution">
    <text evidence="7">The sequence shown here is derived from an EMBL/GenBank/DDBJ whole genome shotgun (WGS) entry which is preliminary data.</text>
</comment>
<dbReference type="CDD" id="cd00730">
    <property type="entry name" value="rubredoxin"/>
    <property type="match status" value="1"/>
</dbReference>